<evidence type="ECO:0000256" key="6">
    <source>
        <dbReference type="ARBA" id="ARBA00022723"/>
    </source>
</evidence>
<evidence type="ECO:0000256" key="4">
    <source>
        <dbReference type="ARBA" id="ARBA00004196"/>
    </source>
</evidence>
<organism evidence="14 15">
    <name type="scientific">Brevibacillus ruminantium</name>
    <dbReference type="NCBI Taxonomy" id="2950604"/>
    <lineage>
        <taxon>Bacteria</taxon>
        <taxon>Bacillati</taxon>
        <taxon>Bacillota</taxon>
        <taxon>Bacilli</taxon>
        <taxon>Bacillales</taxon>
        <taxon>Paenibacillaceae</taxon>
        <taxon>Brevibacillus</taxon>
    </lineage>
</organism>
<dbReference type="InterPro" id="IPR036907">
    <property type="entry name" value="5'-Nucleotdase_C_sf"/>
</dbReference>
<evidence type="ECO:0000313" key="14">
    <source>
        <dbReference type="EMBL" id="USG65627.1"/>
    </source>
</evidence>
<evidence type="ECO:0000259" key="12">
    <source>
        <dbReference type="Pfam" id="PF00149"/>
    </source>
</evidence>
<protein>
    <submittedName>
        <fullName evidence="14">Bifunctional metallophosphatase/5'-nucleotidase</fullName>
    </submittedName>
</protein>
<dbReference type="Gene3D" id="3.90.780.10">
    <property type="entry name" value="5'-Nucleotidase, C-terminal domain"/>
    <property type="match status" value="1"/>
</dbReference>
<dbReference type="SUPFAM" id="SSF56300">
    <property type="entry name" value="Metallo-dependent phosphatases"/>
    <property type="match status" value="1"/>
</dbReference>
<name>A0ABY4WHX8_9BACL</name>
<comment type="cofactor">
    <cofactor evidence="3">
        <name>a divalent metal cation</name>
        <dbReference type="ChEBI" id="CHEBI:60240"/>
    </cofactor>
</comment>
<dbReference type="RefSeq" id="WP_251872714.1">
    <property type="nucleotide sequence ID" value="NZ_CP098755.1"/>
</dbReference>
<dbReference type="EMBL" id="CP098755">
    <property type="protein sequence ID" value="USG65627.1"/>
    <property type="molecule type" value="Genomic_DNA"/>
</dbReference>
<gene>
    <name evidence="14" type="ORF">NDK47_26605</name>
</gene>
<proteinExistence type="inferred from homology"/>
<keyword evidence="9 11" id="KW-0378">Hydrolase</keyword>
<keyword evidence="8 11" id="KW-0547">Nucleotide-binding</keyword>
<evidence type="ECO:0000256" key="3">
    <source>
        <dbReference type="ARBA" id="ARBA00001968"/>
    </source>
</evidence>
<dbReference type="SUPFAM" id="SSF55816">
    <property type="entry name" value="5'-nucleotidase (syn. UDP-sugar hydrolase), C-terminal domain"/>
    <property type="match status" value="1"/>
</dbReference>
<dbReference type="PANTHER" id="PTHR11575">
    <property type="entry name" value="5'-NUCLEOTIDASE-RELATED"/>
    <property type="match status" value="1"/>
</dbReference>
<evidence type="ECO:0000256" key="10">
    <source>
        <dbReference type="ARBA" id="ARBA00023268"/>
    </source>
</evidence>
<keyword evidence="6" id="KW-0479">Metal-binding</keyword>
<dbReference type="PROSITE" id="PS00786">
    <property type="entry name" value="5_NUCLEOTIDASE_2"/>
    <property type="match status" value="1"/>
</dbReference>
<dbReference type="Pfam" id="PF02872">
    <property type="entry name" value="5_nucleotid_C"/>
    <property type="match status" value="1"/>
</dbReference>
<evidence type="ECO:0000259" key="13">
    <source>
        <dbReference type="Pfam" id="PF02872"/>
    </source>
</evidence>
<dbReference type="InterPro" id="IPR041827">
    <property type="entry name" value="CpdB_N"/>
</dbReference>
<comment type="catalytic activity">
    <reaction evidence="2">
        <text>a nucleoside 2',3'-cyclic phosphate + H2O = a nucleoside 3'-phosphate + H(+)</text>
        <dbReference type="Rhea" id="RHEA:19621"/>
        <dbReference type="ChEBI" id="CHEBI:15377"/>
        <dbReference type="ChEBI" id="CHEBI:15378"/>
        <dbReference type="ChEBI" id="CHEBI:66949"/>
        <dbReference type="ChEBI" id="CHEBI:66954"/>
        <dbReference type="EC" id="3.1.4.16"/>
    </reaction>
</comment>
<comment type="catalytic activity">
    <reaction evidence="1">
        <text>a ribonucleoside 3'-phosphate + H2O = a ribonucleoside + phosphate</text>
        <dbReference type="Rhea" id="RHEA:10144"/>
        <dbReference type="ChEBI" id="CHEBI:13197"/>
        <dbReference type="ChEBI" id="CHEBI:15377"/>
        <dbReference type="ChEBI" id="CHEBI:18254"/>
        <dbReference type="ChEBI" id="CHEBI:43474"/>
        <dbReference type="EC" id="3.1.3.6"/>
    </reaction>
</comment>
<feature type="domain" description="Calcineurin-like phosphoesterase" evidence="12">
    <location>
        <begin position="11"/>
        <end position="243"/>
    </location>
</feature>
<evidence type="ECO:0000256" key="9">
    <source>
        <dbReference type="ARBA" id="ARBA00022801"/>
    </source>
</evidence>
<dbReference type="Proteomes" id="UP001056500">
    <property type="component" value="Chromosome"/>
</dbReference>
<evidence type="ECO:0000256" key="1">
    <source>
        <dbReference type="ARBA" id="ARBA00000527"/>
    </source>
</evidence>
<comment type="similarity">
    <text evidence="5 11">Belongs to the 5'-nucleotidase family.</text>
</comment>
<sequence length="527" mass="59061">MTTEKGKQRLTILQTSDLHGYIYPHSYANHEPSDLGIAKAATLIKAERKQAEHLLVIDNGDLIQGSPLTYHHARLKPEAAHPLILCLNELGFDAAVLGNHEFNYGLPFLEKAIGESRFPWLSANLTNEAGEPFFGKPYLIKEFEKGPRVGILGLTTSYIPNWEKKENITGISFLDPVETARRWVRVLREEEQVDVVVVAYHGGLERDLETGEPTEVLTGENQGYELCTAVEGIDVLLTGHQHRTLTGTVKDVCVIQPGHAGRILGKVELTLVLDGAGWMIAEKRASLLSVEGVEADAQLLALTEEYEWQTQHWLDQPIGRFTGEMRVLDPMAARLKDNAFVEFINRVQMEVSGAAISNTALFDDHSPGFPAEVTMRDIVSNYIYPNTLTVLRVKGSDIRAALEQTADYFALDDAGKIVVNPRFLHPKPQHYNYDMWEGIEYRINVARPVGQRIVSLTRNGQPLEMDAEYEVVMNNYRAGGGGNYFMFRQKPVVKEISIDVAELLASYILERRVIQAQVNENWEVVAN</sequence>
<dbReference type="Pfam" id="PF00149">
    <property type="entry name" value="Metallophos"/>
    <property type="match status" value="1"/>
</dbReference>
<evidence type="ECO:0000256" key="2">
    <source>
        <dbReference type="ARBA" id="ARBA00001730"/>
    </source>
</evidence>
<dbReference type="InterPro" id="IPR006146">
    <property type="entry name" value="5'-Nucleotdase_CS"/>
</dbReference>
<dbReference type="CDD" id="cd07410">
    <property type="entry name" value="MPP_CpdB_N"/>
    <property type="match status" value="1"/>
</dbReference>
<dbReference type="InterPro" id="IPR008334">
    <property type="entry name" value="5'-Nucleotdase_C"/>
</dbReference>
<comment type="subcellular location">
    <subcellularLocation>
        <location evidence="4">Cell envelope</location>
    </subcellularLocation>
</comment>
<dbReference type="InterPro" id="IPR004843">
    <property type="entry name" value="Calcineurin-like_PHP"/>
</dbReference>
<dbReference type="InterPro" id="IPR029052">
    <property type="entry name" value="Metallo-depent_PP-like"/>
</dbReference>
<dbReference type="PANTHER" id="PTHR11575:SF6">
    <property type="entry name" value="2',3'-CYCLIC-NUCLEOTIDE 2'-PHOSPHODIESTERASE_3'-NUCLEOTIDASE"/>
    <property type="match status" value="1"/>
</dbReference>
<feature type="domain" description="5'-Nucleotidase C-terminal" evidence="13">
    <location>
        <begin position="318"/>
        <end position="488"/>
    </location>
</feature>
<keyword evidence="15" id="KW-1185">Reference proteome</keyword>
<accession>A0ABY4WHX8</accession>
<dbReference type="PRINTS" id="PR01607">
    <property type="entry name" value="APYRASEFAMLY"/>
</dbReference>
<evidence type="ECO:0000313" key="15">
    <source>
        <dbReference type="Proteomes" id="UP001056500"/>
    </source>
</evidence>
<keyword evidence="7" id="KW-0732">Signal</keyword>
<dbReference type="InterPro" id="IPR006179">
    <property type="entry name" value="5_nucleotidase/apyrase"/>
</dbReference>
<reference evidence="14" key="1">
    <citation type="submission" date="2022-06" db="EMBL/GenBank/DDBJ databases">
        <title>Genome sequencing of Brevibacillus sp. BB3-R1.</title>
        <authorList>
            <person name="Heo J."/>
            <person name="Lee D."/>
            <person name="Won M."/>
            <person name="Han B.-H."/>
            <person name="Hong S.-B."/>
            <person name="Kwon S.-W."/>
        </authorList>
    </citation>
    <scope>NUCLEOTIDE SEQUENCE</scope>
    <source>
        <strain evidence="14">BB3-R1</strain>
    </source>
</reference>
<dbReference type="Gene3D" id="3.60.21.10">
    <property type="match status" value="1"/>
</dbReference>
<evidence type="ECO:0000256" key="7">
    <source>
        <dbReference type="ARBA" id="ARBA00022729"/>
    </source>
</evidence>
<evidence type="ECO:0000256" key="8">
    <source>
        <dbReference type="ARBA" id="ARBA00022741"/>
    </source>
</evidence>
<evidence type="ECO:0000256" key="5">
    <source>
        <dbReference type="ARBA" id="ARBA00006654"/>
    </source>
</evidence>
<keyword evidence="10" id="KW-0511">Multifunctional enzyme</keyword>
<evidence type="ECO:0000256" key="11">
    <source>
        <dbReference type="RuleBase" id="RU362119"/>
    </source>
</evidence>